<keyword evidence="1" id="KW-0732">Signal</keyword>
<protein>
    <recommendedName>
        <fullName evidence="4">Lipocalin-like domain-containing protein</fullName>
    </recommendedName>
</protein>
<proteinExistence type="predicted"/>
<accession>A0A1M5EGI2</accession>
<dbReference type="EMBL" id="FQUO01000012">
    <property type="protein sequence ID" value="SHF78329.1"/>
    <property type="molecule type" value="Genomic_DNA"/>
</dbReference>
<evidence type="ECO:0000256" key="1">
    <source>
        <dbReference type="SAM" id="SignalP"/>
    </source>
</evidence>
<feature type="chain" id="PRO_5009909830" description="Lipocalin-like domain-containing protein" evidence="1">
    <location>
        <begin position="20"/>
        <end position="140"/>
    </location>
</feature>
<dbReference type="STRING" id="1302690.BUE76_04095"/>
<evidence type="ECO:0000313" key="2">
    <source>
        <dbReference type="EMBL" id="SHF78329.1"/>
    </source>
</evidence>
<name>A0A1M5EGI2_9BACT</name>
<keyword evidence="3" id="KW-1185">Reference proteome</keyword>
<feature type="signal peptide" evidence="1">
    <location>
        <begin position="1"/>
        <end position="19"/>
    </location>
</feature>
<dbReference type="OrthoDB" id="673130at2"/>
<gene>
    <name evidence="2" type="ORF">SAMN05444008_11237</name>
</gene>
<reference evidence="2 3" key="1">
    <citation type="submission" date="2016-11" db="EMBL/GenBank/DDBJ databases">
        <authorList>
            <person name="Jaros S."/>
            <person name="Januszkiewicz K."/>
            <person name="Wedrychowicz H."/>
        </authorList>
    </citation>
    <scope>NUCLEOTIDE SEQUENCE [LARGE SCALE GENOMIC DNA]</scope>
    <source>
        <strain evidence="2 3">DSM 26897</strain>
    </source>
</reference>
<dbReference type="RefSeq" id="WP_143157358.1">
    <property type="nucleotide sequence ID" value="NZ_FQUO01000012.1"/>
</dbReference>
<dbReference type="AlphaFoldDB" id="A0A1M5EGI2"/>
<evidence type="ECO:0000313" key="3">
    <source>
        <dbReference type="Proteomes" id="UP000184368"/>
    </source>
</evidence>
<organism evidence="2 3">
    <name type="scientific">Cnuella takakiae</name>
    <dbReference type="NCBI Taxonomy" id="1302690"/>
    <lineage>
        <taxon>Bacteria</taxon>
        <taxon>Pseudomonadati</taxon>
        <taxon>Bacteroidota</taxon>
        <taxon>Chitinophagia</taxon>
        <taxon>Chitinophagales</taxon>
        <taxon>Chitinophagaceae</taxon>
        <taxon>Cnuella</taxon>
    </lineage>
</organism>
<evidence type="ECO:0008006" key="4">
    <source>
        <dbReference type="Google" id="ProtNLM"/>
    </source>
</evidence>
<dbReference type="Proteomes" id="UP000184368">
    <property type="component" value="Unassembled WGS sequence"/>
</dbReference>
<sequence length="140" mass="14935">MKRIALATLLLSGAYTGFAQCDKKVTLSASKTEYLDAAGSVQKSEDETTSIQISKDSLVITPSSAPAPMTGPITSQTCNWTTAYKEGKSVIKAKLSDGNNVMNLTLTIEGKDGKVNVVATIDEMPDQQIRVAVDSFKEQS</sequence>